<feature type="signal peptide" evidence="7">
    <location>
        <begin position="1"/>
        <end position="19"/>
    </location>
</feature>
<evidence type="ECO:0000256" key="3">
    <source>
        <dbReference type="ARBA" id="ARBA00023015"/>
    </source>
</evidence>
<feature type="compositionally biased region" description="Low complexity" evidence="6">
    <location>
        <begin position="1050"/>
        <end position="1087"/>
    </location>
</feature>
<comment type="subcellular location">
    <subcellularLocation>
        <location evidence="1">Nucleus</location>
    </subcellularLocation>
</comment>
<feature type="chain" id="PRO_5013642202" evidence="7">
    <location>
        <begin position="20"/>
        <end position="1292"/>
    </location>
</feature>
<feature type="region of interest" description="Disordered" evidence="6">
    <location>
        <begin position="1247"/>
        <end position="1292"/>
    </location>
</feature>
<organism evidence="9 10">
    <name type="scientific">Pyrrhoderma noxium</name>
    <dbReference type="NCBI Taxonomy" id="2282107"/>
    <lineage>
        <taxon>Eukaryota</taxon>
        <taxon>Fungi</taxon>
        <taxon>Dikarya</taxon>
        <taxon>Basidiomycota</taxon>
        <taxon>Agaricomycotina</taxon>
        <taxon>Agaricomycetes</taxon>
        <taxon>Hymenochaetales</taxon>
        <taxon>Hymenochaetaceae</taxon>
        <taxon>Pyrrhoderma</taxon>
    </lineage>
</organism>
<evidence type="ECO:0000256" key="4">
    <source>
        <dbReference type="ARBA" id="ARBA00023163"/>
    </source>
</evidence>
<evidence type="ECO:0000259" key="8">
    <source>
        <dbReference type="Pfam" id="PF23305"/>
    </source>
</evidence>
<dbReference type="EMBL" id="NBII01000005">
    <property type="protein sequence ID" value="PAV18950.1"/>
    <property type="molecule type" value="Genomic_DNA"/>
</dbReference>
<proteinExistence type="inferred from homology"/>
<dbReference type="InterPro" id="IPR021627">
    <property type="entry name" value="Mediator_Med27"/>
</dbReference>
<keyword evidence="5" id="KW-0539">Nucleus</keyword>
<evidence type="ECO:0000256" key="2">
    <source>
        <dbReference type="ARBA" id="ARBA00008048"/>
    </source>
</evidence>
<evidence type="ECO:0000256" key="7">
    <source>
        <dbReference type="SAM" id="SignalP"/>
    </source>
</evidence>
<reference evidence="9 10" key="1">
    <citation type="journal article" date="2017" name="Mol. Ecol.">
        <title>Comparative and population genomic landscape of Phellinus noxius: A hypervariable fungus causing root rot in trees.</title>
        <authorList>
            <person name="Chung C.L."/>
            <person name="Lee T.J."/>
            <person name="Akiba M."/>
            <person name="Lee H.H."/>
            <person name="Kuo T.H."/>
            <person name="Liu D."/>
            <person name="Ke H.M."/>
            <person name="Yokoi T."/>
            <person name="Roa M.B."/>
            <person name="Lu M.J."/>
            <person name="Chang Y.Y."/>
            <person name="Ann P.J."/>
            <person name="Tsai J.N."/>
            <person name="Chen C.Y."/>
            <person name="Tzean S.S."/>
            <person name="Ota Y."/>
            <person name="Hattori T."/>
            <person name="Sahashi N."/>
            <person name="Liou R.F."/>
            <person name="Kikuchi T."/>
            <person name="Tsai I.J."/>
        </authorList>
    </citation>
    <scope>NUCLEOTIDE SEQUENCE [LARGE SCALE GENOMIC DNA]</scope>
    <source>
        <strain evidence="9 10">FFPRI411160</strain>
    </source>
</reference>
<comment type="caution">
    <text evidence="9">The sequence shown here is derived from an EMBL/GenBank/DDBJ whole genome shotgun (WGS) entry which is preliminary data.</text>
</comment>
<feature type="compositionally biased region" description="Polar residues" evidence="6">
    <location>
        <begin position="192"/>
        <end position="210"/>
    </location>
</feature>
<dbReference type="InParanoid" id="A0A286UH53"/>
<evidence type="ECO:0000313" key="10">
    <source>
        <dbReference type="Proteomes" id="UP000217199"/>
    </source>
</evidence>
<dbReference type="OrthoDB" id="1751210at2759"/>
<accession>A0A286UH53</accession>
<comment type="similarity">
    <text evidence="2">Belongs to the Mediator complex subunit 27 family.</text>
</comment>
<sequence length="1292" mass="142822">MIRTIVLGLATISFIMASAQESHEITFTNNCGYGTPVLSDQSGKILSRGDTYKASSSVAGLRAYLQDGKCTEPDGVGCGLAEMTLKNPDGQGGQESINLSLIPPNTFTEAIAVVYTGACAGSGAYCSEAGCKTAYQVSNDDCVIVTCEEANAGVNYPGQKAFPGKYLERMQTTQTPDTSSTSTTLNTKLDESPSQTIATSTLTNQTNGEPSSFEVVDGESGKEIETQLDKDKNIDPLPLSKSASLQRQLEILNSLKSRIIRLRTLPSQLLLPKPSLNAFGGDLDLGLSSSGPNDPQDTVALTSFLTSDLTYDGQVRLWAEEAFRTVSSVQNTLLRDDTQESLRTAKESDSQEQLVIPHTREQHPVVAVSPAAFPPYHLQPTHVFPSPQSNTNVYDINELTSFIREQNKKSRDSELRENNSGIKLGIWAHSRPKPGSSHFVSDPVTVRALLPDVAVVFMKLRHYHMGNHITPLSVESVVALGPRERKGPHSHSDFFVFQKLTQQLARMIEQEPNVSLVQFIELLKSYEKLFDVQCSKCESVLSPEDHIPPIARSAFSRLDYSIVLRIPSSGRLSDSSELGVLGVLQLWSLRFRPTSTLPYNLMHSVYAESGLRTSHQPSVDIAMSRHQQVPSSTIAENNSPTFNGTNQPRISAPYQHLEIETTPLRPKSTTPPVTHRPNLISTTGMITVVSYTPYEGEAGIPVSVLVDLHTNIAGNKDILSTSFSSLKMRLVFGDNPVKTTLKRLPVPQGSNIEEKNNVMHLKLLANAPFHSEAHLTDRVCVPLTVQAMNAKGEVVENFIFGSFTYWIPTTVRPASTQDISEKRMAVGDNRKRDDDEEDFHQTGFNPALLNSPKRRRVDDEEPKYRFVRKNFGPPGVAEKQAKIEFVDNSHYCHPNSLSEGWTSHELATGRKLVWFHKEQKEDRLVVSCKVISQEDYQTDATVISLLYRPETGNCWYTSIDVIFLLERLLTVKEPFTVEEKNRIRRNLEALGPTTISKTKRNHESFFTRVMDFPPPRPRNIEKDFKVFPWSSLSTALEKIIDKYAAIPVLSSDSSTSPTSRSSSVPRTRSRSGGVSRSRSRSSVLPPVNYSNAQKQVHPQLYLADNSPLIPTSDTKALLPDPEQATFQLYSQAGYPLPDHWPRRGSIVSLGATSAQTDDYYPGHLTQGTESVSMPVQANDALSNPFASDVDFGSLSLRNQGHDHVYPSGVMYSSVHSFPGETHAPDTTYHENLFDQSRRSSLASDFELLYPGSHTDPPTQNLGGTGPYNSSSHRDLNHDNTSYPTFSTNQVAF</sequence>
<feature type="compositionally biased region" description="Basic and acidic residues" evidence="6">
    <location>
        <begin position="820"/>
        <end position="833"/>
    </location>
</feature>
<gene>
    <name evidence="9" type="ORF">PNOK_0579300</name>
</gene>
<dbReference type="GO" id="GO:0016592">
    <property type="term" value="C:mediator complex"/>
    <property type="evidence" value="ECO:0007669"/>
    <property type="project" value="InterPro"/>
</dbReference>
<dbReference type="InterPro" id="IPR055509">
    <property type="entry name" value="DUF7082"/>
</dbReference>
<feature type="region of interest" description="Disordered" evidence="6">
    <location>
        <begin position="171"/>
        <end position="222"/>
    </location>
</feature>
<dbReference type="Proteomes" id="UP000217199">
    <property type="component" value="Unassembled WGS sequence"/>
</dbReference>
<feature type="compositionally biased region" description="Polar residues" evidence="6">
    <location>
        <begin position="1278"/>
        <end position="1292"/>
    </location>
</feature>
<feature type="compositionally biased region" description="Polar residues" evidence="6">
    <location>
        <begin position="1255"/>
        <end position="1270"/>
    </location>
</feature>
<dbReference type="PANTHER" id="PTHR39463:SF1">
    <property type="entry name" value="MEDUSA"/>
    <property type="match status" value="1"/>
</dbReference>
<dbReference type="Pfam" id="PF11571">
    <property type="entry name" value="Med27"/>
    <property type="match status" value="1"/>
</dbReference>
<keyword evidence="7" id="KW-0732">Signal</keyword>
<evidence type="ECO:0000256" key="6">
    <source>
        <dbReference type="SAM" id="MobiDB-lite"/>
    </source>
</evidence>
<dbReference type="PANTHER" id="PTHR39463">
    <property type="entry name" value="MEDUSA"/>
    <property type="match status" value="1"/>
</dbReference>
<evidence type="ECO:0000313" key="9">
    <source>
        <dbReference type="EMBL" id="PAV18950.1"/>
    </source>
</evidence>
<dbReference type="STRING" id="2282107.A0A286UH53"/>
<feature type="domain" description="DUF7082" evidence="8">
    <location>
        <begin position="895"/>
        <end position="1040"/>
    </location>
</feature>
<name>A0A286UH53_9AGAM</name>
<dbReference type="Pfam" id="PF23305">
    <property type="entry name" value="DUF7082"/>
    <property type="match status" value="1"/>
</dbReference>
<keyword evidence="3" id="KW-0805">Transcription regulation</keyword>
<protein>
    <submittedName>
        <fullName evidence="9">Developmental regulator medusa</fullName>
    </submittedName>
</protein>
<keyword evidence="4" id="KW-0804">Transcription</keyword>
<evidence type="ECO:0000256" key="5">
    <source>
        <dbReference type="ARBA" id="ARBA00023242"/>
    </source>
</evidence>
<feature type="compositionally biased region" description="Low complexity" evidence="6">
    <location>
        <begin position="172"/>
        <end position="187"/>
    </location>
</feature>
<keyword evidence="10" id="KW-1185">Reference proteome</keyword>
<feature type="region of interest" description="Disordered" evidence="6">
    <location>
        <begin position="820"/>
        <end position="857"/>
    </location>
</feature>
<feature type="region of interest" description="Disordered" evidence="6">
    <location>
        <begin position="1050"/>
        <end position="1090"/>
    </location>
</feature>
<evidence type="ECO:0000256" key="1">
    <source>
        <dbReference type="ARBA" id="ARBA00004123"/>
    </source>
</evidence>